<sequence>MASGAASRCRLAANRVRLPAARRRPEPVQTKSAAPGAAAIEF</sequence>
<proteinExistence type="predicted"/>
<dbReference type="AlphaFoldDB" id="A0A6J4MMA8"/>
<evidence type="ECO:0000256" key="1">
    <source>
        <dbReference type="SAM" id="MobiDB-lite"/>
    </source>
</evidence>
<protein>
    <submittedName>
        <fullName evidence="2">Uncharacterized protein</fullName>
    </submittedName>
</protein>
<dbReference type="EMBL" id="CADCUC010000636">
    <property type="protein sequence ID" value="CAA9361332.1"/>
    <property type="molecule type" value="Genomic_DNA"/>
</dbReference>
<evidence type="ECO:0000313" key="2">
    <source>
        <dbReference type="EMBL" id="CAA9361332.1"/>
    </source>
</evidence>
<name>A0A6J4MMA8_9HYPH</name>
<accession>A0A6J4MMA8</accession>
<gene>
    <name evidence="2" type="ORF">AVDCRST_MAG90-3248</name>
</gene>
<feature type="region of interest" description="Disordered" evidence="1">
    <location>
        <begin position="17"/>
        <end position="42"/>
    </location>
</feature>
<reference evidence="2" key="1">
    <citation type="submission" date="2020-02" db="EMBL/GenBank/DDBJ databases">
        <authorList>
            <person name="Meier V. D."/>
        </authorList>
    </citation>
    <scope>NUCLEOTIDE SEQUENCE</scope>
    <source>
        <strain evidence="2">AVDCRST_MAG90</strain>
    </source>
</reference>
<organism evidence="2">
    <name type="scientific">uncultured Microvirga sp</name>
    <dbReference type="NCBI Taxonomy" id="412392"/>
    <lineage>
        <taxon>Bacteria</taxon>
        <taxon>Pseudomonadati</taxon>
        <taxon>Pseudomonadota</taxon>
        <taxon>Alphaproteobacteria</taxon>
        <taxon>Hyphomicrobiales</taxon>
        <taxon>Methylobacteriaceae</taxon>
        <taxon>Microvirga</taxon>
        <taxon>environmental samples</taxon>
    </lineage>
</organism>